<keyword evidence="3 5" id="KW-0227">DNA damage</keyword>
<proteinExistence type="inferred from homology"/>
<dbReference type="HAMAP" id="MF_00149">
    <property type="entry name" value="DNA_mis_repair"/>
    <property type="match status" value="1"/>
</dbReference>
<evidence type="ECO:0000256" key="1">
    <source>
        <dbReference type="ARBA" id="ARBA00006082"/>
    </source>
</evidence>
<dbReference type="InterPro" id="IPR020667">
    <property type="entry name" value="DNA_mismatch_repair_MutL"/>
</dbReference>
<comment type="function">
    <text evidence="5">This protein is involved in the repair of mismatches in DNA. It is required for dam-dependent methyl-directed DNA mismatch repair. May act as a 'molecular matchmaker', a protein that promotes the formation of a stable complex between two or more DNA-binding proteins in an ATP-dependent manner without itself being part of a final effector complex.</text>
</comment>
<reference evidence="9 10" key="1">
    <citation type="submission" date="2021-08" db="EMBL/GenBank/DDBJ databases">
        <title>complete genome sequencing of Deefgea sp. D25.</title>
        <authorList>
            <person name="Bae J.-W."/>
            <person name="Gim D.-H."/>
        </authorList>
    </citation>
    <scope>NUCLEOTIDE SEQUENCE [LARGE SCALE GENOMIC DNA]</scope>
    <source>
        <strain evidence="9 10">D25</strain>
    </source>
</reference>
<dbReference type="SUPFAM" id="SSF54211">
    <property type="entry name" value="Ribosomal protein S5 domain 2-like"/>
    <property type="match status" value="1"/>
</dbReference>
<dbReference type="CDD" id="cd16926">
    <property type="entry name" value="HATPase_MutL-MLH-PMS-like"/>
    <property type="match status" value="1"/>
</dbReference>
<evidence type="ECO:0000313" key="10">
    <source>
        <dbReference type="Proteomes" id="UP000825679"/>
    </source>
</evidence>
<evidence type="ECO:0000256" key="3">
    <source>
        <dbReference type="ARBA" id="ARBA00022763"/>
    </source>
</evidence>
<keyword evidence="10" id="KW-1185">Reference proteome</keyword>
<dbReference type="SMART" id="SM00853">
    <property type="entry name" value="MutL_C"/>
    <property type="match status" value="1"/>
</dbReference>
<evidence type="ECO:0000256" key="6">
    <source>
        <dbReference type="SAM" id="MobiDB-lite"/>
    </source>
</evidence>
<dbReference type="NCBIfam" id="TIGR00585">
    <property type="entry name" value="mutl"/>
    <property type="match status" value="1"/>
</dbReference>
<name>A0ABX8Z9L4_9NEIS</name>
<accession>A0ABX8Z9L4</accession>
<dbReference type="Pfam" id="PF08676">
    <property type="entry name" value="MutL_C"/>
    <property type="match status" value="1"/>
</dbReference>
<organism evidence="9 10">
    <name type="scientific">Deefgea tanakiae</name>
    <dbReference type="NCBI Taxonomy" id="2865840"/>
    <lineage>
        <taxon>Bacteria</taxon>
        <taxon>Pseudomonadati</taxon>
        <taxon>Pseudomonadota</taxon>
        <taxon>Betaproteobacteria</taxon>
        <taxon>Neisseriales</taxon>
        <taxon>Chitinibacteraceae</taxon>
        <taxon>Deefgea</taxon>
    </lineage>
</organism>
<keyword evidence="9" id="KW-0378">Hydrolase</keyword>
<keyword evidence="4 5" id="KW-0234">DNA repair</keyword>
<feature type="domain" description="MutL C-terminal dimerisation" evidence="7">
    <location>
        <begin position="488"/>
        <end position="631"/>
    </location>
</feature>
<dbReference type="InterPro" id="IPR014762">
    <property type="entry name" value="DNA_mismatch_repair_CS"/>
</dbReference>
<evidence type="ECO:0000256" key="4">
    <source>
        <dbReference type="ARBA" id="ARBA00023204"/>
    </source>
</evidence>
<dbReference type="Gene3D" id="3.30.230.10">
    <property type="match status" value="1"/>
</dbReference>
<dbReference type="Pfam" id="PF01119">
    <property type="entry name" value="DNA_mis_repair"/>
    <property type="match status" value="1"/>
</dbReference>
<dbReference type="InterPro" id="IPR002099">
    <property type="entry name" value="MutL/Mlh/PMS"/>
</dbReference>
<dbReference type="InterPro" id="IPR014721">
    <property type="entry name" value="Ribsml_uS5_D2-typ_fold_subgr"/>
</dbReference>
<dbReference type="RefSeq" id="WP_221007775.1">
    <property type="nucleotide sequence ID" value="NZ_CP081150.1"/>
</dbReference>
<gene>
    <name evidence="5 9" type="primary">mutL</name>
    <name evidence="9" type="ORF">K4H28_07640</name>
</gene>
<evidence type="ECO:0000256" key="2">
    <source>
        <dbReference type="ARBA" id="ARBA00021975"/>
    </source>
</evidence>
<dbReference type="InterPro" id="IPR013507">
    <property type="entry name" value="DNA_mismatch_S5_2-like"/>
</dbReference>
<evidence type="ECO:0000259" key="7">
    <source>
        <dbReference type="SMART" id="SM00853"/>
    </source>
</evidence>
<dbReference type="PANTHER" id="PTHR10073">
    <property type="entry name" value="DNA MISMATCH REPAIR PROTEIN MLH, PMS, MUTL"/>
    <property type="match status" value="1"/>
</dbReference>
<keyword evidence="9" id="KW-0540">Nuclease</keyword>
<dbReference type="InterPro" id="IPR038973">
    <property type="entry name" value="MutL/Mlh/Pms-like"/>
</dbReference>
<dbReference type="SUPFAM" id="SSF55874">
    <property type="entry name" value="ATPase domain of HSP90 chaperone/DNA topoisomerase II/histidine kinase"/>
    <property type="match status" value="1"/>
</dbReference>
<dbReference type="InterPro" id="IPR037198">
    <property type="entry name" value="MutL_C_sf"/>
</dbReference>
<dbReference type="EMBL" id="CP081150">
    <property type="protein sequence ID" value="QZA79256.1"/>
    <property type="molecule type" value="Genomic_DNA"/>
</dbReference>
<dbReference type="Gene3D" id="3.30.1370.100">
    <property type="entry name" value="MutL, C-terminal domain, regulatory subdomain"/>
    <property type="match status" value="1"/>
</dbReference>
<evidence type="ECO:0000256" key="5">
    <source>
        <dbReference type="HAMAP-Rule" id="MF_00149"/>
    </source>
</evidence>
<dbReference type="InterPro" id="IPR042120">
    <property type="entry name" value="MutL_C_dimsub"/>
</dbReference>
<dbReference type="SMART" id="SM01340">
    <property type="entry name" value="DNA_mis_repair"/>
    <property type="match status" value="1"/>
</dbReference>
<comment type="similarity">
    <text evidence="1 5">Belongs to the DNA mismatch repair MutL/HexB family.</text>
</comment>
<dbReference type="CDD" id="cd03482">
    <property type="entry name" value="MutL_Trans_MutL"/>
    <property type="match status" value="1"/>
</dbReference>
<evidence type="ECO:0000259" key="8">
    <source>
        <dbReference type="SMART" id="SM01340"/>
    </source>
</evidence>
<keyword evidence="9" id="KW-0255">Endonuclease</keyword>
<dbReference type="InterPro" id="IPR020568">
    <property type="entry name" value="Ribosomal_Su5_D2-typ_SF"/>
</dbReference>
<dbReference type="GO" id="GO:0004519">
    <property type="term" value="F:endonuclease activity"/>
    <property type="evidence" value="ECO:0007669"/>
    <property type="project" value="UniProtKB-KW"/>
</dbReference>
<dbReference type="Gene3D" id="3.30.565.10">
    <property type="entry name" value="Histidine kinase-like ATPase, C-terminal domain"/>
    <property type="match status" value="1"/>
</dbReference>
<dbReference type="Proteomes" id="UP000825679">
    <property type="component" value="Chromosome"/>
</dbReference>
<feature type="compositionally biased region" description="Polar residues" evidence="6">
    <location>
        <begin position="418"/>
        <end position="431"/>
    </location>
</feature>
<feature type="domain" description="DNA mismatch repair protein S5" evidence="8">
    <location>
        <begin position="212"/>
        <end position="330"/>
    </location>
</feature>
<feature type="region of interest" description="Disordered" evidence="6">
    <location>
        <begin position="404"/>
        <end position="431"/>
    </location>
</feature>
<dbReference type="PROSITE" id="PS00058">
    <property type="entry name" value="DNA_MISMATCH_REPAIR_1"/>
    <property type="match status" value="1"/>
</dbReference>
<dbReference type="Pfam" id="PF13589">
    <property type="entry name" value="HATPase_c_3"/>
    <property type="match status" value="1"/>
</dbReference>
<dbReference type="SUPFAM" id="SSF118116">
    <property type="entry name" value="DNA mismatch repair protein MutL"/>
    <property type="match status" value="1"/>
</dbReference>
<dbReference type="Gene3D" id="3.30.1540.20">
    <property type="entry name" value="MutL, C-terminal domain, dimerisation subdomain"/>
    <property type="match status" value="1"/>
</dbReference>
<dbReference type="InterPro" id="IPR042121">
    <property type="entry name" value="MutL_C_regsub"/>
</dbReference>
<dbReference type="NCBIfam" id="NF000949">
    <property type="entry name" value="PRK00095.1-2"/>
    <property type="match status" value="1"/>
</dbReference>
<dbReference type="InterPro" id="IPR036890">
    <property type="entry name" value="HATPase_C_sf"/>
</dbReference>
<dbReference type="InterPro" id="IPR014790">
    <property type="entry name" value="MutL_C"/>
</dbReference>
<dbReference type="PANTHER" id="PTHR10073:SF12">
    <property type="entry name" value="DNA MISMATCH REPAIR PROTEIN MLH1"/>
    <property type="match status" value="1"/>
</dbReference>
<protein>
    <recommendedName>
        <fullName evidence="2 5">DNA mismatch repair protein MutL</fullName>
    </recommendedName>
</protein>
<evidence type="ECO:0000313" key="9">
    <source>
        <dbReference type="EMBL" id="QZA79256.1"/>
    </source>
</evidence>
<sequence length="675" mass="73385">MPRIQRLSDHLVNQIAAGEVVERPASALKELLENSIDAGSRSLQIELQAGGTKLIKVIDDGCGIAKDDLELALHRHATSKIASMDDLAQVATLGFRGEGLASIASVSRLSLTSRFSDNGQLSPHAWRVDADHGRMLDPEPAALAAGTTIEVHDLYHQVPARKKFLKSDSTEYAHCAAMIERLALANPNVSVTVIHNGKAQQRWLAGDLAKRAAAIIGDDFVNSGIAVDEGFGTLRLHGITGSPTLGKTNREAQFFFVNGRFVRDKVVMHALREAYRDVLHHNLHASFCLFLDMDPEGVDVNVHPTKIEVRFRESQAIYRFLITSLSKALAKTKAGITPEGIDTETGEIKASAAIPEGQTNSQTENKNYKPQDYAQMAYRQQHIPLAPAVGEGLKVYETMFGDLRAGKNSEPQPEADSTETTYSFSASPAQPQTAANIGGAGAFTGAEIPAQSSREAAPWTMAASHIQRATTPALPKNDANGIPPLGFALGQLHGIYILSQTVEGLIVVDMHAAHERVVYEKLKTALDLAEMPMQPLLIPHVFSADKFDIATVEDFGDQLADLGLEISVTSPTQLSVRAVPMLLQGSNPVELAQAMLRDIRQVGVSQVLSGRRNELLATMACHGSVRANRTLTIPEMNALLREMEVTERSGQCNHGRPTWFRLTMNDLDKMFMRGQ</sequence>